<reference evidence="3" key="1">
    <citation type="journal article" date="2019" name="Int. J. Syst. Evol. Microbiol.">
        <title>The Global Catalogue of Microorganisms (GCM) 10K type strain sequencing project: providing services to taxonomists for standard genome sequencing and annotation.</title>
        <authorList>
            <consortium name="The Broad Institute Genomics Platform"/>
            <consortium name="The Broad Institute Genome Sequencing Center for Infectious Disease"/>
            <person name="Wu L."/>
            <person name="Ma J."/>
        </authorList>
    </citation>
    <scope>NUCLEOTIDE SEQUENCE [LARGE SCALE GENOMIC DNA]</scope>
    <source>
        <strain evidence="3">JCM 3325</strain>
    </source>
</reference>
<dbReference type="Proteomes" id="UP001501231">
    <property type="component" value="Unassembled WGS sequence"/>
</dbReference>
<gene>
    <name evidence="2" type="ORF">GCM10010191_44890</name>
</gene>
<dbReference type="EMBL" id="BAAARW010000016">
    <property type="protein sequence ID" value="GAA2427115.1"/>
    <property type="molecule type" value="Genomic_DNA"/>
</dbReference>
<evidence type="ECO:0000256" key="1">
    <source>
        <dbReference type="SAM" id="Phobius"/>
    </source>
</evidence>
<organism evidence="2 3">
    <name type="scientific">Actinomadura vinacea</name>
    <dbReference type="NCBI Taxonomy" id="115336"/>
    <lineage>
        <taxon>Bacteria</taxon>
        <taxon>Bacillati</taxon>
        <taxon>Actinomycetota</taxon>
        <taxon>Actinomycetes</taxon>
        <taxon>Streptosporangiales</taxon>
        <taxon>Thermomonosporaceae</taxon>
        <taxon>Actinomadura</taxon>
    </lineage>
</organism>
<sequence length="215" mass="21925">MTRGTAWALLRPVTRTLPWTALAGGGALGLLLLSVPIALSLDPDVDFALYLLRMAALAGALGAAFVLDDPARSTTEVLPVRRLPRQGLRLALVLPPVAAWWAAACALARAGAGPDGAEIPFGAATVEAAALFAVALGVAAGTVRFTGATSPGLAAGGAVLALAVAAAVLPADLALVVPTEHDRWEEAHRVWAGVLALALVTWTIFAREPAGRRPV</sequence>
<keyword evidence="1" id="KW-1133">Transmembrane helix</keyword>
<accession>A0ABP5WK62</accession>
<evidence type="ECO:0000313" key="3">
    <source>
        <dbReference type="Proteomes" id="UP001501231"/>
    </source>
</evidence>
<proteinExistence type="predicted"/>
<keyword evidence="3" id="KW-1185">Reference proteome</keyword>
<feature type="transmembrane region" description="Helical" evidence="1">
    <location>
        <begin position="47"/>
        <end position="67"/>
    </location>
</feature>
<feature type="transmembrane region" description="Helical" evidence="1">
    <location>
        <begin position="121"/>
        <end position="141"/>
    </location>
</feature>
<feature type="transmembrane region" description="Helical" evidence="1">
    <location>
        <begin position="21"/>
        <end position="41"/>
    </location>
</feature>
<dbReference type="RefSeq" id="WP_344591331.1">
    <property type="nucleotide sequence ID" value="NZ_BAAARW010000016.1"/>
</dbReference>
<keyword evidence="1" id="KW-0472">Membrane</keyword>
<protein>
    <submittedName>
        <fullName evidence="2">ABC transporter</fullName>
    </submittedName>
</protein>
<comment type="caution">
    <text evidence="2">The sequence shown here is derived from an EMBL/GenBank/DDBJ whole genome shotgun (WGS) entry which is preliminary data.</text>
</comment>
<evidence type="ECO:0000313" key="2">
    <source>
        <dbReference type="EMBL" id="GAA2427115.1"/>
    </source>
</evidence>
<feature type="transmembrane region" description="Helical" evidence="1">
    <location>
        <begin position="88"/>
        <end position="109"/>
    </location>
</feature>
<feature type="transmembrane region" description="Helical" evidence="1">
    <location>
        <begin position="153"/>
        <end position="177"/>
    </location>
</feature>
<feature type="transmembrane region" description="Helical" evidence="1">
    <location>
        <begin position="189"/>
        <end position="206"/>
    </location>
</feature>
<name>A0ABP5WK62_9ACTN</name>
<keyword evidence="1" id="KW-0812">Transmembrane</keyword>